<feature type="domain" description="HAT C-terminal dimerisation" evidence="6">
    <location>
        <begin position="16"/>
        <end position="92"/>
    </location>
</feature>
<evidence type="ECO:0000256" key="5">
    <source>
        <dbReference type="ARBA" id="ARBA00023242"/>
    </source>
</evidence>
<evidence type="ECO:0000259" key="6">
    <source>
        <dbReference type="Pfam" id="PF05699"/>
    </source>
</evidence>
<dbReference type="PANTHER" id="PTHR46481:SF10">
    <property type="entry name" value="ZINC FINGER BED DOMAIN-CONTAINING PROTEIN 39"/>
    <property type="match status" value="1"/>
</dbReference>
<evidence type="ECO:0000313" key="7">
    <source>
        <dbReference type="EMBL" id="KIK81338.1"/>
    </source>
</evidence>
<dbReference type="InterPro" id="IPR052035">
    <property type="entry name" value="ZnF_BED_domain_contain"/>
</dbReference>
<evidence type="ECO:0000256" key="1">
    <source>
        <dbReference type="ARBA" id="ARBA00004123"/>
    </source>
</evidence>
<dbReference type="GO" id="GO:0046983">
    <property type="term" value="F:protein dimerization activity"/>
    <property type="evidence" value="ECO:0007669"/>
    <property type="project" value="InterPro"/>
</dbReference>
<keyword evidence="5" id="KW-0539">Nucleus</keyword>
<gene>
    <name evidence="7" type="ORF">PAXRUDRAFT_156320</name>
</gene>
<dbReference type="EMBL" id="KN825816">
    <property type="protein sequence ID" value="KIK81338.1"/>
    <property type="molecule type" value="Genomic_DNA"/>
</dbReference>
<reference evidence="7 8" key="1">
    <citation type="submission" date="2014-04" db="EMBL/GenBank/DDBJ databases">
        <authorList>
            <consortium name="DOE Joint Genome Institute"/>
            <person name="Kuo A."/>
            <person name="Kohler A."/>
            <person name="Jargeat P."/>
            <person name="Nagy L.G."/>
            <person name="Floudas D."/>
            <person name="Copeland A."/>
            <person name="Barry K.W."/>
            <person name="Cichocki N."/>
            <person name="Veneault-Fourrey C."/>
            <person name="LaButti K."/>
            <person name="Lindquist E.A."/>
            <person name="Lipzen A."/>
            <person name="Lundell T."/>
            <person name="Morin E."/>
            <person name="Murat C."/>
            <person name="Sun H."/>
            <person name="Tunlid A."/>
            <person name="Henrissat B."/>
            <person name="Grigoriev I.V."/>
            <person name="Hibbett D.S."/>
            <person name="Martin F."/>
            <person name="Nordberg H.P."/>
            <person name="Cantor M.N."/>
            <person name="Hua S.X."/>
        </authorList>
    </citation>
    <scope>NUCLEOTIDE SEQUENCE [LARGE SCALE GENOMIC DNA]</scope>
    <source>
        <strain evidence="7 8">Ve08.2h10</strain>
    </source>
</reference>
<proteinExistence type="predicted"/>
<dbReference type="OrthoDB" id="2684990at2759"/>
<dbReference type="InParanoid" id="A0A0D0D069"/>
<dbReference type="GO" id="GO:0008270">
    <property type="term" value="F:zinc ion binding"/>
    <property type="evidence" value="ECO:0007669"/>
    <property type="project" value="UniProtKB-KW"/>
</dbReference>
<keyword evidence="2" id="KW-0479">Metal-binding</keyword>
<organism evidence="7 8">
    <name type="scientific">Paxillus rubicundulus Ve08.2h10</name>
    <dbReference type="NCBI Taxonomy" id="930991"/>
    <lineage>
        <taxon>Eukaryota</taxon>
        <taxon>Fungi</taxon>
        <taxon>Dikarya</taxon>
        <taxon>Basidiomycota</taxon>
        <taxon>Agaricomycotina</taxon>
        <taxon>Agaricomycetes</taxon>
        <taxon>Agaricomycetidae</taxon>
        <taxon>Boletales</taxon>
        <taxon>Paxilineae</taxon>
        <taxon>Paxillaceae</taxon>
        <taxon>Paxillus</taxon>
    </lineage>
</organism>
<sequence length="186" mass="20625">MDVPQQASGQQTVEQELASYLATDIAQKTDPLAFWHVSHATFSTLFQIAMDYLPIQASSVPCKQVFSSSAETMTKQHNHISPILMEALQMTKFFLKKDWPNFMKGWITSQKDMQQDIEEGDQLAVLIEANLSKDQVMEAIDDVMVAIADGKGNEISDNVILFLSMSLQCCTTPVALISLSTTLVTC</sequence>
<dbReference type="AlphaFoldDB" id="A0A0D0D069"/>
<dbReference type="InterPro" id="IPR012337">
    <property type="entry name" value="RNaseH-like_sf"/>
</dbReference>
<evidence type="ECO:0000256" key="4">
    <source>
        <dbReference type="ARBA" id="ARBA00022833"/>
    </source>
</evidence>
<dbReference type="InterPro" id="IPR008906">
    <property type="entry name" value="HATC_C_dom"/>
</dbReference>
<protein>
    <recommendedName>
        <fullName evidence="6">HAT C-terminal dimerisation domain-containing protein</fullName>
    </recommendedName>
</protein>
<dbReference type="Pfam" id="PF05699">
    <property type="entry name" value="Dimer_Tnp_hAT"/>
    <property type="match status" value="1"/>
</dbReference>
<keyword evidence="8" id="KW-1185">Reference proteome</keyword>
<dbReference type="PANTHER" id="PTHR46481">
    <property type="entry name" value="ZINC FINGER BED DOMAIN-CONTAINING PROTEIN 4"/>
    <property type="match status" value="1"/>
</dbReference>
<evidence type="ECO:0000256" key="2">
    <source>
        <dbReference type="ARBA" id="ARBA00022723"/>
    </source>
</evidence>
<keyword evidence="4" id="KW-0862">Zinc</keyword>
<evidence type="ECO:0000256" key="3">
    <source>
        <dbReference type="ARBA" id="ARBA00022771"/>
    </source>
</evidence>
<dbReference type="HOGENOM" id="CLU_009123_9_1_1"/>
<comment type="subcellular location">
    <subcellularLocation>
        <location evidence="1">Nucleus</location>
    </subcellularLocation>
</comment>
<dbReference type="SUPFAM" id="SSF53098">
    <property type="entry name" value="Ribonuclease H-like"/>
    <property type="match status" value="1"/>
</dbReference>
<accession>A0A0D0D069</accession>
<dbReference type="GO" id="GO:0005634">
    <property type="term" value="C:nucleus"/>
    <property type="evidence" value="ECO:0007669"/>
    <property type="project" value="UniProtKB-SubCell"/>
</dbReference>
<keyword evidence="3" id="KW-0863">Zinc-finger</keyword>
<reference evidence="8" key="2">
    <citation type="submission" date="2015-01" db="EMBL/GenBank/DDBJ databases">
        <title>Evolutionary Origins and Diversification of the Mycorrhizal Mutualists.</title>
        <authorList>
            <consortium name="DOE Joint Genome Institute"/>
            <consortium name="Mycorrhizal Genomics Consortium"/>
            <person name="Kohler A."/>
            <person name="Kuo A."/>
            <person name="Nagy L.G."/>
            <person name="Floudas D."/>
            <person name="Copeland A."/>
            <person name="Barry K.W."/>
            <person name="Cichocki N."/>
            <person name="Veneault-Fourrey C."/>
            <person name="LaButti K."/>
            <person name="Lindquist E.A."/>
            <person name="Lipzen A."/>
            <person name="Lundell T."/>
            <person name="Morin E."/>
            <person name="Murat C."/>
            <person name="Riley R."/>
            <person name="Ohm R."/>
            <person name="Sun H."/>
            <person name="Tunlid A."/>
            <person name="Henrissat B."/>
            <person name="Grigoriev I.V."/>
            <person name="Hibbett D.S."/>
            <person name="Martin F."/>
        </authorList>
    </citation>
    <scope>NUCLEOTIDE SEQUENCE [LARGE SCALE GENOMIC DNA]</scope>
    <source>
        <strain evidence="8">Ve08.2h10</strain>
    </source>
</reference>
<evidence type="ECO:0000313" key="8">
    <source>
        <dbReference type="Proteomes" id="UP000054538"/>
    </source>
</evidence>
<dbReference type="Proteomes" id="UP000054538">
    <property type="component" value="Unassembled WGS sequence"/>
</dbReference>
<name>A0A0D0D069_9AGAM</name>